<dbReference type="AlphaFoldDB" id="A0A183KD28"/>
<protein>
    <submittedName>
        <fullName evidence="4">Transposase</fullName>
    </submittedName>
</protein>
<evidence type="ECO:0000313" key="3">
    <source>
        <dbReference type="Proteomes" id="UP000279833"/>
    </source>
</evidence>
<accession>A0A183KD28</accession>
<name>A0A183KD28_9TREM</name>
<evidence type="ECO:0000256" key="1">
    <source>
        <dbReference type="SAM" id="MobiDB-lite"/>
    </source>
</evidence>
<dbReference type="Proteomes" id="UP000279833">
    <property type="component" value="Unassembled WGS sequence"/>
</dbReference>
<sequence length="84" mass="9704">MKQLYDTTEKLAGKYSKPERPVKDKEDKPITEIQEQRKRWVEHFEEFLNKPAPLNPPDTEAAPTDLPIDVTLPTIEEINMVIGT</sequence>
<gene>
    <name evidence="2" type="ORF">SCUD_LOCUS12919</name>
</gene>
<dbReference type="EMBL" id="UZAK01035467">
    <property type="protein sequence ID" value="VDP50577.1"/>
    <property type="molecule type" value="Genomic_DNA"/>
</dbReference>
<dbReference type="WBParaSite" id="SCUD_0001292201-mRNA-1">
    <property type="protein sequence ID" value="SCUD_0001292201-mRNA-1"/>
    <property type="gene ID" value="SCUD_0001292201"/>
</dbReference>
<evidence type="ECO:0000313" key="4">
    <source>
        <dbReference type="WBParaSite" id="SCUD_0001292201-mRNA-1"/>
    </source>
</evidence>
<reference evidence="4" key="1">
    <citation type="submission" date="2016-06" db="UniProtKB">
        <authorList>
            <consortium name="WormBaseParasite"/>
        </authorList>
    </citation>
    <scope>IDENTIFICATION</scope>
</reference>
<evidence type="ECO:0000313" key="2">
    <source>
        <dbReference type="EMBL" id="VDP50577.1"/>
    </source>
</evidence>
<proteinExistence type="predicted"/>
<reference evidence="2 3" key="2">
    <citation type="submission" date="2018-11" db="EMBL/GenBank/DDBJ databases">
        <authorList>
            <consortium name="Pathogen Informatics"/>
        </authorList>
    </citation>
    <scope>NUCLEOTIDE SEQUENCE [LARGE SCALE GENOMIC DNA]</scope>
    <source>
        <strain evidence="2">Dakar</strain>
        <strain evidence="3">Dakar, Senegal</strain>
    </source>
</reference>
<keyword evidence="3" id="KW-1185">Reference proteome</keyword>
<organism evidence="4">
    <name type="scientific">Schistosoma curassoni</name>
    <dbReference type="NCBI Taxonomy" id="6186"/>
    <lineage>
        <taxon>Eukaryota</taxon>
        <taxon>Metazoa</taxon>
        <taxon>Spiralia</taxon>
        <taxon>Lophotrochozoa</taxon>
        <taxon>Platyhelminthes</taxon>
        <taxon>Trematoda</taxon>
        <taxon>Digenea</taxon>
        <taxon>Strigeidida</taxon>
        <taxon>Schistosomatoidea</taxon>
        <taxon>Schistosomatidae</taxon>
        <taxon>Schistosoma</taxon>
    </lineage>
</organism>
<feature type="compositionally biased region" description="Basic and acidic residues" evidence="1">
    <location>
        <begin position="7"/>
        <end position="27"/>
    </location>
</feature>
<feature type="region of interest" description="Disordered" evidence="1">
    <location>
        <begin position="1"/>
        <end position="27"/>
    </location>
</feature>